<evidence type="ECO:0000313" key="2">
    <source>
        <dbReference type="Proteomes" id="UP000054359"/>
    </source>
</evidence>
<dbReference type="Proteomes" id="UP000054359">
    <property type="component" value="Unassembled WGS sequence"/>
</dbReference>
<protein>
    <submittedName>
        <fullName evidence="1">Uncharacterized protein</fullName>
    </submittedName>
</protein>
<accession>A0A087U4Y1</accession>
<name>A0A087U4Y1_STEMI</name>
<keyword evidence="2" id="KW-1185">Reference proteome</keyword>
<sequence length="72" mass="8556">MINFWLTTSSIESFRVSHLSTQIQLHQMFICNCHLSSWLLQVVVDAESRASYTQQRTRRLIKSQKKYLKILL</sequence>
<reference evidence="1 2" key="1">
    <citation type="submission" date="2013-11" db="EMBL/GenBank/DDBJ databases">
        <title>Genome sequencing of Stegodyphus mimosarum.</title>
        <authorList>
            <person name="Bechsgaard J."/>
        </authorList>
    </citation>
    <scope>NUCLEOTIDE SEQUENCE [LARGE SCALE GENOMIC DNA]</scope>
</reference>
<dbReference type="AlphaFoldDB" id="A0A087U4Y1"/>
<organism evidence="1 2">
    <name type="scientific">Stegodyphus mimosarum</name>
    <name type="common">African social velvet spider</name>
    <dbReference type="NCBI Taxonomy" id="407821"/>
    <lineage>
        <taxon>Eukaryota</taxon>
        <taxon>Metazoa</taxon>
        <taxon>Ecdysozoa</taxon>
        <taxon>Arthropoda</taxon>
        <taxon>Chelicerata</taxon>
        <taxon>Arachnida</taxon>
        <taxon>Araneae</taxon>
        <taxon>Araneomorphae</taxon>
        <taxon>Entelegynae</taxon>
        <taxon>Eresoidea</taxon>
        <taxon>Eresidae</taxon>
        <taxon>Stegodyphus</taxon>
    </lineage>
</organism>
<dbReference type="EMBL" id="KK118194">
    <property type="protein sequence ID" value="KFM72420.1"/>
    <property type="molecule type" value="Genomic_DNA"/>
</dbReference>
<gene>
    <name evidence="1" type="ORF">X975_15940</name>
</gene>
<feature type="non-terminal residue" evidence="1">
    <location>
        <position position="72"/>
    </location>
</feature>
<evidence type="ECO:0000313" key="1">
    <source>
        <dbReference type="EMBL" id="KFM72420.1"/>
    </source>
</evidence>
<proteinExistence type="predicted"/>